<protein>
    <submittedName>
        <fullName evidence="1">Uncharacterized protein</fullName>
    </submittedName>
</protein>
<name>A0A0U5APV0_9BACT</name>
<evidence type="ECO:0000313" key="1">
    <source>
        <dbReference type="EMBL" id="BAU23970.1"/>
    </source>
</evidence>
<keyword evidence="2" id="KW-1185">Reference proteome</keyword>
<sequence length="54" mass="6485">MFERAYLEKKYLFPGKIDRKKEGVKMSISSDPYKKKEGLIFHENHLKDIHFQGK</sequence>
<dbReference type="STRING" id="1653476.THC_1606"/>
<reference evidence="2" key="2">
    <citation type="journal article" date="2016" name="Int. J. Syst. Evol. Microbiol.">
        <title>Caldimicrobium thiodismutans sp. nov., a sulfur-disproportionating bacterium isolated from a hot spring.</title>
        <authorList>
            <person name="Kojima H."/>
            <person name="Umezawa K."/>
            <person name="Fukui M."/>
        </authorList>
    </citation>
    <scope>NUCLEOTIDE SEQUENCE [LARGE SCALE GENOMIC DNA]</scope>
    <source>
        <strain evidence="2">TF1</strain>
    </source>
</reference>
<dbReference type="Proteomes" id="UP000068196">
    <property type="component" value="Chromosome"/>
</dbReference>
<evidence type="ECO:0000313" key="2">
    <source>
        <dbReference type="Proteomes" id="UP000068196"/>
    </source>
</evidence>
<accession>A0A0U5APV0</accession>
<dbReference type="AlphaFoldDB" id="A0A0U5APV0"/>
<reference evidence="1 2" key="1">
    <citation type="journal article" date="2016" name="Int. J. Syst. Evol. Microbiol.">
        <title>Caldimicrobium thiodismutans sp. nov., a sulfur-disproportionating bacterium isolated from a hot spring, and emended description of the genus Caldimicrobium.</title>
        <authorList>
            <person name="Kojima H."/>
            <person name="Umezawa K."/>
            <person name="Fukui M."/>
        </authorList>
    </citation>
    <scope>NUCLEOTIDE SEQUENCE [LARGE SCALE GENOMIC DNA]</scope>
    <source>
        <strain evidence="1 2">TF1</strain>
    </source>
</reference>
<proteinExistence type="predicted"/>
<organism evidence="1 2">
    <name type="scientific">Caldimicrobium thiodismutans</name>
    <dbReference type="NCBI Taxonomy" id="1653476"/>
    <lineage>
        <taxon>Bacteria</taxon>
        <taxon>Pseudomonadati</taxon>
        <taxon>Thermodesulfobacteriota</taxon>
        <taxon>Thermodesulfobacteria</taxon>
        <taxon>Thermodesulfobacteriales</taxon>
        <taxon>Thermodesulfobacteriaceae</taxon>
        <taxon>Caldimicrobium</taxon>
    </lineage>
</organism>
<gene>
    <name evidence="1" type="ORF">THC_1606</name>
</gene>
<dbReference type="KEGG" id="cthi:THC_1606"/>
<dbReference type="EMBL" id="AP014945">
    <property type="protein sequence ID" value="BAU23970.1"/>
    <property type="molecule type" value="Genomic_DNA"/>
</dbReference>